<sequence length="85" mass="9180">MAELHPGDPVRHPQPCSFPRPGSILVARWPTIRPALSCLTHPPHPLPPALSSHPLFARAFAANPAPLTGRQCFQGNGATSPHRLR</sequence>
<proteinExistence type="predicted"/>
<gene>
    <name evidence="1" type="ORF">PICMEDRAFT_173614</name>
</gene>
<evidence type="ECO:0000313" key="2">
    <source>
        <dbReference type="Proteomes" id="UP000094455"/>
    </source>
</evidence>
<name>A0A1E3NEM5_9ASCO</name>
<dbReference type="GeneID" id="30178252"/>
<organism evidence="1 2">
    <name type="scientific">Pichia membranifaciens NRRL Y-2026</name>
    <dbReference type="NCBI Taxonomy" id="763406"/>
    <lineage>
        <taxon>Eukaryota</taxon>
        <taxon>Fungi</taxon>
        <taxon>Dikarya</taxon>
        <taxon>Ascomycota</taxon>
        <taxon>Saccharomycotina</taxon>
        <taxon>Pichiomycetes</taxon>
        <taxon>Pichiales</taxon>
        <taxon>Pichiaceae</taxon>
        <taxon>Pichia</taxon>
    </lineage>
</organism>
<dbReference type="AlphaFoldDB" id="A0A1E3NEM5"/>
<accession>A0A1E3NEM5</accession>
<keyword evidence="2" id="KW-1185">Reference proteome</keyword>
<dbReference type="RefSeq" id="XP_019015694.1">
    <property type="nucleotide sequence ID" value="XM_019161565.1"/>
</dbReference>
<reference evidence="1 2" key="1">
    <citation type="journal article" date="2016" name="Proc. Natl. Acad. Sci. U.S.A.">
        <title>Comparative genomics of biotechnologically important yeasts.</title>
        <authorList>
            <person name="Riley R."/>
            <person name="Haridas S."/>
            <person name="Wolfe K.H."/>
            <person name="Lopes M.R."/>
            <person name="Hittinger C.T."/>
            <person name="Goeker M."/>
            <person name="Salamov A.A."/>
            <person name="Wisecaver J.H."/>
            <person name="Long T.M."/>
            <person name="Calvey C.H."/>
            <person name="Aerts A.L."/>
            <person name="Barry K.W."/>
            <person name="Choi C."/>
            <person name="Clum A."/>
            <person name="Coughlan A.Y."/>
            <person name="Deshpande S."/>
            <person name="Douglass A.P."/>
            <person name="Hanson S.J."/>
            <person name="Klenk H.-P."/>
            <person name="LaButti K.M."/>
            <person name="Lapidus A."/>
            <person name="Lindquist E.A."/>
            <person name="Lipzen A.M."/>
            <person name="Meier-Kolthoff J.P."/>
            <person name="Ohm R.A."/>
            <person name="Otillar R.P."/>
            <person name="Pangilinan J.L."/>
            <person name="Peng Y."/>
            <person name="Rokas A."/>
            <person name="Rosa C.A."/>
            <person name="Scheuner C."/>
            <person name="Sibirny A.A."/>
            <person name="Slot J.C."/>
            <person name="Stielow J.B."/>
            <person name="Sun H."/>
            <person name="Kurtzman C.P."/>
            <person name="Blackwell M."/>
            <person name="Grigoriev I.V."/>
            <person name="Jeffries T.W."/>
        </authorList>
    </citation>
    <scope>NUCLEOTIDE SEQUENCE [LARGE SCALE GENOMIC DNA]</scope>
    <source>
        <strain evidence="1 2">NRRL Y-2026</strain>
    </source>
</reference>
<dbReference type="Proteomes" id="UP000094455">
    <property type="component" value="Unassembled WGS sequence"/>
</dbReference>
<protein>
    <submittedName>
        <fullName evidence="1">Uncharacterized protein</fullName>
    </submittedName>
</protein>
<evidence type="ECO:0000313" key="1">
    <source>
        <dbReference type="EMBL" id="ODQ44581.1"/>
    </source>
</evidence>
<dbReference type="EMBL" id="KV454006">
    <property type="protein sequence ID" value="ODQ44581.1"/>
    <property type="molecule type" value="Genomic_DNA"/>
</dbReference>